<keyword evidence="19" id="KW-1185">Reference proteome</keyword>
<evidence type="ECO:0000256" key="15">
    <source>
        <dbReference type="RuleBase" id="RU004016"/>
    </source>
</evidence>
<comment type="pathway">
    <text evidence="2">Cell wall biogenesis; peptidoglycan biosynthesis.</text>
</comment>
<dbReference type="SUPFAM" id="SSF69189">
    <property type="entry name" value="Penicillin-binding protein associated domain"/>
    <property type="match status" value="1"/>
</dbReference>
<feature type="signal peptide" evidence="16">
    <location>
        <begin position="1"/>
        <end position="22"/>
    </location>
</feature>
<evidence type="ECO:0000256" key="2">
    <source>
        <dbReference type="ARBA" id="ARBA00004752"/>
    </source>
</evidence>
<evidence type="ECO:0000256" key="12">
    <source>
        <dbReference type="ARBA" id="ARBA00034000"/>
    </source>
</evidence>
<evidence type="ECO:0000313" key="18">
    <source>
        <dbReference type="EMBL" id="RMA80040.1"/>
    </source>
</evidence>
<feature type="active site" description="Acyl-ester intermediate" evidence="13">
    <location>
        <position position="62"/>
    </location>
</feature>
<dbReference type="RefSeq" id="WP_121876725.1">
    <property type="nucleotide sequence ID" value="NZ_REFJ01000003.1"/>
</dbReference>
<dbReference type="EMBL" id="REFJ01000003">
    <property type="protein sequence ID" value="RMA80040.1"/>
    <property type="molecule type" value="Genomic_DNA"/>
</dbReference>
<evidence type="ECO:0000256" key="7">
    <source>
        <dbReference type="ARBA" id="ARBA00022729"/>
    </source>
</evidence>
<evidence type="ECO:0000256" key="11">
    <source>
        <dbReference type="ARBA" id="ARBA00023316"/>
    </source>
</evidence>
<gene>
    <name evidence="18" type="ORF">DFR27_1396</name>
</gene>
<comment type="catalytic activity">
    <reaction evidence="12">
        <text>Preferential cleavage: (Ac)2-L-Lys-D-Ala-|-D-Ala. Also transpeptidation of peptidyl-alanyl moieties that are N-acyl substituents of D-alanine.</text>
        <dbReference type="EC" id="3.4.16.4"/>
    </reaction>
</comment>
<dbReference type="AlphaFoldDB" id="A0A3M0A5I8"/>
<dbReference type="InterPro" id="IPR037167">
    <property type="entry name" value="Peptidase_S11_C_sf"/>
</dbReference>
<evidence type="ECO:0000256" key="4">
    <source>
        <dbReference type="ARBA" id="ARBA00012448"/>
    </source>
</evidence>
<accession>A0A3M0A5I8</accession>
<evidence type="ECO:0000256" key="1">
    <source>
        <dbReference type="ARBA" id="ARBA00003217"/>
    </source>
</evidence>
<dbReference type="PANTHER" id="PTHR21581">
    <property type="entry name" value="D-ALANYL-D-ALANINE CARBOXYPEPTIDASE"/>
    <property type="match status" value="1"/>
</dbReference>
<keyword evidence="5" id="KW-0121">Carboxypeptidase</keyword>
<comment type="caution">
    <text evidence="18">The sequence shown here is derived from an EMBL/GenBank/DDBJ whole genome shotgun (WGS) entry which is preliminary data.</text>
</comment>
<evidence type="ECO:0000259" key="17">
    <source>
        <dbReference type="SMART" id="SM00936"/>
    </source>
</evidence>
<dbReference type="Pfam" id="PF00768">
    <property type="entry name" value="Peptidase_S11"/>
    <property type="match status" value="1"/>
</dbReference>
<dbReference type="InterPro" id="IPR001967">
    <property type="entry name" value="Peptidase_S11_N"/>
</dbReference>
<comment type="similarity">
    <text evidence="3 15">Belongs to the peptidase S11 family.</text>
</comment>
<protein>
    <recommendedName>
        <fullName evidence="4">serine-type D-Ala-D-Ala carboxypeptidase</fullName>
        <ecNumber evidence="4">3.4.16.4</ecNumber>
    </recommendedName>
</protein>
<dbReference type="SUPFAM" id="SSF56601">
    <property type="entry name" value="beta-lactamase/transpeptidase-like"/>
    <property type="match status" value="1"/>
</dbReference>
<comment type="function">
    <text evidence="1">Removes C-terminal D-alanyl residues from sugar-peptide cell wall precursors.</text>
</comment>
<evidence type="ECO:0000256" key="3">
    <source>
        <dbReference type="ARBA" id="ARBA00007164"/>
    </source>
</evidence>
<keyword evidence="10" id="KW-0573">Peptidoglycan synthesis</keyword>
<dbReference type="GO" id="GO:0006508">
    <property type="term" value="P:proteolysis"/>
    <property type="evidence" value="ECO:0007669"/>
    <property type="project" value="UniProtKB-KW"/>
</dbReference>
<dbReference type="Gene3D" id="2.60.410.10">
    <property type="entry name" value="D-Ala-D-Ala carboxypeptidase, C-terminal domain"/>
    <property type="match status" value="1"/>
</dbReference>
<keyword evidence="9" id="KW-0133">Cell shape</keyword>
<organism evidence="18 19">
    <name type="scientific">Umboniibacter marinipuniceus</name>
    <dbReference type="NCBI Taxonomy" id="569599"/>
    <lineage>
        <taxon>Bacteria</taxon>
        <taxon>Pseudomonadati</taxon>
        <taxon>Pseudomonadota</taxon>
        <taxon>Gammaproteobacteria</taxon>
        <taxon>Cellvibrionales</taxon>
        <taxon>Cellvibrionaceae</taxon>
        <taxon>Umboniibacter</taxon>
    </lineage>
</organism>
<dbReference type="Gene3D" id="3.40.710.10">
    <property type="entry name" value="DD-peptidase/beta-lactamase superfamily"/>
    <property type="match status" value="1"/>
</dbReference>
<keyword evidence="8" id="KW-0378">Hydrolase</keyword>
<evidence type="ECO:0000256" key="5">
    <source>
        <dbReference type="ARBA" id="ARBA00022645"/>
    </source>
</evidence>
<evidence type="ECO:0000313" key="19">
    <source>
        <dbReference type="Proteomes" id="UP000267187"/>
    </source>
</evidence>
<proteinExistence type="inferred from homology"/>
<dbReference type="SMART" id="SM00936">
    <property type="entry name" value="PBP5_C"/>
    <property type="match status" value="1"/>
</dbReference>
<evidence type="ECO:0000256" key="8">
    <source>
        <dbReference type="ARBA" id="ARBA00022801"/>
    </source>
</evidence>
<dbReference type="EC" id="3.4.16.4" evidence="4"/>
<dbReference type="Proteomes" id="UP000267187">
    <property type="component" value="Unassembled WGS sequence"/>
</dbReference>
<reference evidence="18 19" key="1">
    <citation type="submission" date="2018-10" db="EMBL/GenBank/DDBJ databases">
        <title>Genomic Encyclopedia of Type Strains, Phase IV (KMG-IV): sequencing the most valuable type-strain genomes for metagenomic binning, comparative biology and taxonomic classification.</title>
        <authorList>
            <person name="Goeker M."/>
        </authorList>
    </citation>
    <scope>NUCLEOTIDE SEQUENCE [LARGE SCALE GENOMIC DNA]</scope>
    <source>
        <strain evidence="18 19">DSM 25080</strain>
    </source>
</reference>
<dbReference type="InterPro" id="IPR018044">
    <property type="entry name" value="Peptidase_S11"/>
</dbReference>
<keyword evidence="11" id="KW-0961">Cell wall biogenesis/degradation</keyword>
<evidence type="ECO:0000256" key="16">
    <source>
        <dbReference type="SAM" id="SignalP"/>
    </source>
</evidence>
<dbReference type="UniPathway" id="UPA00219"/>
<dbReference type="InterPro" id="IPR012338">
    <property type="entry name" value="Beta-lactam/transpept-like"/>
</dbReference>
<feature type="binding site" evidence="14">
    <location>
        <position position="229"/>
    </location>
    <ligand>
        <name>substrate</name>
    </ligand>
</feature>
<dbReference type="GO" id="GO:0009002">
    <property type="term" value="F:serine-type D-Ala-D-Ala carboxypeptidase activity"/>
    <property type="evidence" value="ECO:0007669"/>
    <property type="project" value="UniProtKB-EC"/>
</dbReference>
<dbReference type="InterPro" id="IPR012907">
    <property type="entry name" value="Peptidase_S11_C"/>
</dbReference>
<dbReference type="Pfam" id="PF07943">
    <property type="entry name" value="PBP5_C"/>
    <property type="match status" value="1"/>
</dbReference>
<dbReference type="PRINTS" id="PR00725">
    <property type="entry name" value="DADACBPTASE1"/>
</dbReference>
<sequence>MNFRSIIATTLLLVAGFQTALAAPVIVPRAPDLNASSWILIDATTGRVLTENNADQRLPPASLTKMMTAYIVSKEVHEGRISENDLVPISVNAWRMGGSKMFVREGTSVQLLELLKGLMIVSGNDATVALAEYVAGSEEAFADVMNQQALLIGMENTNFKNSTGWPAENHYTTAADLSKLAQRLIHDHPEHYRIYSERRFSYTPPGESAISQPNRNLLLGRDPSVDGMKTGHTEAAGYCLVSSALRDGTRLIAVVMGTSSPNARATESANLLQWGFRYFETQTVLAAGQTLESAKVWKSTIDQVELTIPDDMTLTLNRGSFDDLAISAQVNDQLEAPLSAGDVVGFVEVQLNGEVVGHANIVVASDVPEAGFFKRLWDSIVLFFSGLFS</sequence>
<feature type="active site" description="Proton acceptor" evidence="13">
    <location>
        <position position="65"/>
    </location>
</feature>
<evidence type="ECO:0000256" key="6">
    <source>
        <dbReference type="ARBA" id="ARBA00022670"/>
    </source>
</evidence>
<name>A0A3M0A5I8_9GAMM</name>
<dbReference type="GO" id="GO:0008360">
    <property type="term" value="P:regulation of cell shape"/>
    <property type="evidence" value="ECO:0007669"/>
    <property type="project" value="UniProtKB-KW"/>
</dbReference>
<feature type="chain" id="PRO_5018178480" description="serine-type D-Ala-D-Ala carboxypeptidase" evidence="16">
    <location>
        <begin position="23"/>
        <end position="389"/>
    </location>
</feature>
<feature type="domain" description="Peptidase S11 D-Ala-D-Ala carboxypeptidase A C-terminal" evidence="17">
    <location>
        <begin position="279"/>
        <end position="369"/>
    </location>
</feature>
<dbReference type="PANTHER" id="PTHR21581:SF6">
    <property type="entry name" value="TRAFFICKING PROTEIN PARTICLE COMPLEX SUBUNIT 12"/>
    <property type="match status" value="1"/>
</dbReference>
<dbReference type="GO" id="GO:0071555">
    <property type="term" value="P:cell wall organization"/>
    <property type="evidence" value="ECO:0007669"/>
    <property type="project" value="UniProtKB-KW"/>
</dbReference>
<evidence type="ECO:0000256" key="9">
    <source>
        <dbReference type="ARBA" id="ARBA00022960"/>
    </source>
</evidence>
<keyword evidence="7 16" id="KW-0732">Signal</keyword>
<dbReference type="OrthoDB" id="9795979at2"/>
<dbReference type="InterPro" id="IPR015956">
    <property type="entry name" value="Peniciliin-bd_prot_C_sf"/>
</dbReference>
<evidence type="ECO:0000256" key="10">
    <source>
        <dbReference type="ARBA" id="ARBA00022984"/>
    </source>
</evidence>
<keyword evidence="6" id="KW-0645">Protease</keyword>
<feature type="active site" evidence="13">
    <location>
        <position position="122"/>
    </location>
</feature>
<evidence type="ECO:0000256" key="13">
    <source>
        <dbReference type="PIRSR" id="PIRSR618044-1"/>
    </source>
</evidence>
<dbReference type="GO" id="GO:0009252">
    <property type="term" value="P:peptidoglycan biosynthetic process"/>
    <property type="evidence" value="ECO:0007669"/>
    <property type="project" value="UniProtKB-UniPathway"/>
</dbReference>
<evidence type="ECO:0000256" key="14">
    <source>
        <dbReference type="PIRSR" id="PIRSR618044-2"/>
    </source>
</evidence>